<protein>
    <submittedName>
        <fullName evidence="2">Uncharacterized protein</fullName>
    </submittedName>
</protein>
<feature type="compositionally biased region" description="Polar residues" evidence="1">
    <location>
        <begin position="1"/>
        <end position="26"/>
    </location>
</feature>
<keyword evidence="3" id="KW-1185">Reference proteome</keyword>
<proteinExistence type="predicted"/>
<name>A0A0P1BDP5_9BASI</name>
<evidence type="ECO:0000313" key="2">
    <source>
        <dbReference type="EMBL" id="CEH13405.1"/>
    </source>
</evidence>
<sequence>MKGEPSSTCMTVNHNPSGAKSASSVGSHVDGTSRAHLRRTYSECPTNTTVEVLQQCTARH</sequence>
<dbReference type="Proteomes" id="UP000054845">
    <property type="component" value="Unassembled WGS sequence"/>
</dbReference>
<feature type="region of interest" description="Disordered" evidence="1">
    <location>
        <begin position="1"/>
        <end position="32"/>
    </location>
</feature>
<dbReference type="AlphaFoldDB" id="A0A0P1BDP5"/>
<dbReference type="EMBL" id="CCYA01000217">
    <property type="protein sequence ID" value="CEH13405.1"/>
    <property type="molecule type" value="Genomic_DNA"/>
</dbReference>
<reference evidence="3" key="1">
    <citation type="submission" date="2014-09" db="EMBL/GenBank/DDBJ databases">
        <authorList>
            <person name="Sharma Rahul"/>
            <person name="Thines Marco"/>
        </authorList>
    </citation>
    <scope>NUCLEOTIDE SEQUENCE [LARGE SCALE GENOMIC DNA]</scope>
</reference>
<evidence type="ECO:0000256" key="1">
    <source>
        <dbReference type="SAM" id="MobiDB-lite"/>
    </source>
</evidence>
<accession>A0A0P1BDP5</accession>
<organism evidence="2 3">
    <name type="scientific">Ceraceosorus bombacis</name>
    <dbReference type="NCBI Taxonomy" id="401625"/>
    <lineage>
        <taxon>Eukaryota</taxon>
        <taxon>Fungi</taxon>
        <taxon>Dikarya</taxon>
        <taxon>Basidiomycota</taxon>
        <taxon>Ustilaginomycotina</taxon>
        <taxon>Exobasidiomycetes</taxon>
        <taxon>Ceraceosorales</taxon>
        <taxon>Ceraceosoraceae</taxon>
        <taxon>Ceraceosorus</taxon>
    </lineage>
</organism>
<evidence type="ECO:0000313" key="3">
    <source>
        <dbReference type="Proteomes" id="UP000054845"/>
    </source>
</evidence>